<dbReference type="Proteomes" id="UP001141806">
    <property type="component" value="Unassembled WGS sequence"/>
</dbReference>
<protein>
    <submittedName>
        <fullName evidence="1">Uncharacterized protein</fullName>
    </submittedName>
</protein>
<dbReference type="EMBL" id="JAMYWD010000009">
    <property type="protein sequence ID" value="KAJ4961566.1"/>
    <property type="molecule type" value="Genomic_DNA"/>
</dbReference>
<comment type="caution">
    <text evidence="1">The sequence shown here is derived from an EMBL/GenBank/DDBJ whole genome shotgun (WGS) entry which is preliminary data.</text>
</comment>
<proteinExistence type="predicted"/>
<gene>
    <name evidence="1" type="ORF">NE237_021476</name>
</gene>
<dbReference type="AlphaFoldDB" id="A0A9Q0H7W8"/>
<organism evidence="1 2">
    <name type="scientific">Protea cynaroides</name>
    <dbReference type="NCBI Taxonomy" id="273540"/>
    <lineage>
        <taxon>Eukaryota</taxon>
        <taxon>Viridiplantae</taxon>
        <taxon>Streptophyta</taxon>
        <taxon>Embryophyta</taxon>
        <taxon>Tracheophyta</taxon>
        <taxon>Spermatophyta</taxon>
        <taxon>Magnoliopsida</taxon>
        <taxon>Proteales</taxon>
        <taxon>Proteaceae</taxon>
        <taxon>Protea</taxon>
    </lineage>
</organism>
<keyword evidence="2" id="KW-1185">Reference proteome</keyword>
<accession>A0A9Q0H7W8</accession>
<evidence type="ECO:0000313" key="2">
    <source>
        <dbReference type="Proteomes" id="UP001141806"/>
    </source>
</evidence>
<reference evidence="1" key="1">
    <citation type="journal article" date="2023" name="Plant J.">
        <title>The genome of the king protea, Protea cynaroides.</title>
        <authorList>
            <person name="Chang J."/>
            <person name="Duong T.A."/>
            <person name="Schoeman C."/>
            <person name="Ma X."/>
            <person name="Roodt D."/>
            <person name="Barker N."/>
            <person name="Li Z."/>
            <person name="Van de Peer Y."/>
            <person name="Mizrachi E."/>
        </authorList>
    </citation>
    <scope>NUCLEOTIDE SEQUENCE</scope>
    <source>
        <tissue evidence="1">Young leaves</tissue>
    </source>
</reference>
<evidence type="ECO:0000313" key="1">
    <source>
        <dbReference type="EMBL" id="KAJ4961566.1"/>
    </source>
</evidence>
<sequence>MRKVGCVVEVFKWNPKRGMRGDFWRAIHLRAVLRACYRCFFMLLHNPKASYKKISSAILVSDFHVPLPSIQSSADSPLFRYIRLSGSLRCLSVCSCVLTNWSNEYGGYQTFSSLDHHLASSLTQGGHGVSSHRDSD</sequence>
<name>A0A9Q0H7W8_9MAGN</name>